<feature type="domain" description="MurNAc-LAA" evidence="4">
    <location>
        <begin position="174"/>
        <end position="284"/>
    </location>
</feature>
<dbReference type="EMBL" id="PUFI01000009">
    <property type="protein sequence ID" value="TDG68817.1"/>
    <property type="molecule type" value="Genomic_DNA"/>
</dbReference>
<dbReference type="GO" id="GO:0009253">
    <property type="term" value="P:peptidoglycan catabolic process"/>
    <property type="evidence" value="ECO:0007669"/>
    <property type="project" value="InterPro"/>
</dbReference>
<feature type="transmembrane region" description="Helical" evidence="3">
    <location>
        <begin position="12"/>
        <end position="33"/>
    </location>
</feature>
<dbReference type="GO" id="GO:0030288">
    <property type="term" value="C:outer membrane-bounded periplasmic space"/>
    <property type="evidence" value="ECO:0007669"/>
    <property type="project" value="TreeGrafter"/>
</dbReference>
<keyword evidence="3" id="KW-0812">Transmembrane</keyword>
<dbReference type="GO" id="GO:0071555">
    <property type="term" value="P:cell wall organization"/>
    <property type="evidence" value="ECO:0007669"/>
    <property type="project" value="UniProtKB-KW"/>
</dbReference>
<evidence type="ECO:0000259" key="4">
    <source>
        <dbReference type="SMART" id="SM00646"/>
    </source>
</evidence>
<dbReference type="PANTHER" id="PTHR30404:SF7">
    <property type="entry name" value="CELL WALL AMIDASE LYTH-RELATED"/>
    <property type="match status" value="1"/>
</dbReference>
<organism evidence="5 6">
    <name type="scientific">Leuconostoc fallax</name>
    <dbReference type="NCBI Taxonomy" id="1251"/>
    <lineage>
        <taxon>Bacteria</taxon>
        <taxon>Bacillati</taxon>
        <taxon>Bacillota</taxon>
        <taxon>Bacilli</taxon>
        <taxon>Lactobacillales</taxon>
        <taxon>Lactobacillaceae</taxon>
        <taxon>Leuconostoc</taxon>
    </lineage>
</organism>
<dbReference type="Gene3D" id="2.30.30.40">
    <property type="entry name" value="SH3 Domains"/>
    <property type="match status" value="1"/>
</dbReference>
<dbReference type="RefSeq" id="WP_010007382.1">
    <property type="nucleotide sequence ID" value="NZ_JAGYGP010000002.1"/>
</dbReference>
<dbReference type="Proteomes" id="UP000295681">
    <property type="component" value="Unassembled WGS sequence"/>
</dbReference>
<dbReference type="Gene3D" id="3.40.630.40">
    <property type="entry name" value="Zn-dependent exopeptidases"/>
    <property type="match status" value="1"/>
</dbReference>
<dbReference type="SUPFAM" id="SSF53187">
    <property type="entry name" value="Zn-dependent exopeptidases"/>
    <property type="match status" value="1"/>
</dbReference>
<dbReference type="CDD" id="cd02696">
    <property type="entry name" value="MurNAc-LAA"/>
    <property type="match status" value="1"/>
</dbReference>
<keyword evidence="1" id="KW-0378">Hydrolase</keyword>
<evidence type="ECO:0000313" key="5">
    <source>
        <dbReference type="EMBL" id="TDG68817.1"/>
    </source>
</evidence>
<dbReference type="PANTHER" id="PTHR30404">
    <property type="entry name" value="N-ACETYLMURAMOYL-L-ALANINE AMIDASE"/>
    <property type="match status" value="1"/>
</dbReference>
<dbReference type="Pfam" id="PF08239">
    <property type="entry name" value="SH3_3"/>
    <property type="match status" value="1"/>
</dbReference>
<evidence type="ECO:0000256" key="2">
    <source>
        <dbReference type="ARBA" id="ARBA00023316"/>
    </source>
</evidence>
<keyword evidence="2" id="KW-0961">Cell wall biogenesis/degradation</keyword>
<name>A0A4R5NAB3_9LACO</name>
<protein>
    <recommendedName>
        <fullName evidence="4">MurNAc-LAA domain-containing protein</fullName>
    </recommendedName>
</protein>
<dbReference type="GO" id="GO:0008745">
    <property type="term" value="F:N-acetylmuramoyl-L-alanine amidase activity"/>
    <property type="evidence" value="ECO:0007669"/>
    <property type="project" value="InterPro"/>
</dbReference>
<dbReference type="SMART" id="SM00646">
    <property type="entry name" value="Ami_3"/>
    <property type="match status" value="1"/>
</dbReference>
<reference evidence="5 6" key="1">
    <citation type="journal article" date="2019" name="Appl. Microbiol. Biotechnol.">
        <title>Uncovering carbohydrate metabolism through a genotype-phenotype association study of 56 lactic acid bacteria genomes.</title>
        <authorList>
            <person name="Buron-Moles G."/>
            <person name="Chailyan A."/>
            <person name="Dolejs I."/>
            <person name="Forster J."/>
            <person name="Miks M.H."/>
        </authorList>
    </citation>
    <scope>NUCLEOTIDE SEQUENCE [LARGE SCALE GENOMIC DNA]</scope>
    <source>
        <strain evidence="5 6">ATCC 700006</strain>
    </source>
</reference>
<gene>
    <name evidence="5" type="ORF">C5L23_000736</name>
</gene>
<keyword evidence="3" id="KW-0472">Membrane</keyword>
<proteinExistence type="predicted"/>
<evidence type="ECO:0000256" key="3">
    <source>
        <dbReference type="SAM" id="Phobius"/>
    </source>
</evidence>
<accession>A0A4R5NAB3</accession>
<dbReference type="AlphaFoldDB" id="A0A4R5NAB3"/>
<dbReference type="Pfam" id="PF01520">
    <property type="entry name" value="Amidase_3"/>
    <property type="match status" value="1"/>
</dbReference>
<keyword evidence="3" id="KW-1133">Transmembrane helix</keyword>
<dbReference type="InterPro" id="IPR002508">
    <property type="entry name" value="MurNAc-LAA_cat"/>
</dbReference>
<keyword evidence="6" id="KW-1185">Reference proteome</keyword>
<dbReference type="InterPro" id="IPR050695">
    <property type="entry name" value="N-acetylmuramoyl_amidase_3"/>
</dbReference>
<comment type="caution">
    <text evidence="5">The sequence shown here is derived from an EMBL/GenBank/DDBJ whole genome shotgun (WGS) entry which is preliminary data.</text>
</comment>
<evidence type="ECO:0000256" key="1">
    <source>
        <dbReference type="ARBA" id="ARBA00022801"/>
    </source>
</evidence>
<dbReference type="STRING" id="907931.GCA_000165675_01204"/>
<sequence>MSKIKHYILNNKIGLAITFVILTIFIVILILLLRINVIVNQVDDLQIRQSPQPTAKSLAKVPKGTKLIVLDNKSAWYKVRRDDKNDDQTVGWVASWVVQSKHLKRSTPLSEATIQLDAGHGGSDSGAIANNGKSFEKTYTLKTVKRVQKLLEQRGARVVLTRDDDHFVSLAQRPEISRKQNVDVFISFHFDSSDEANTASGITQYYYHKQNHSKIIAQYLSKRLNKLPLKNRGVDFGNFQVLRDNQQPAVLLENGYINNDKDFRYIRRVSYQQQIANNVTAALNDYFNHTVETNPR</sequence>
<dbReference type="InterPro" id="IPR003646">
    <property type="entry name" value="SH3-like_bac-type"/>
</dbReference>
<evidence type="ECO:0000313" key="6">
    <source>
        <dbReference type="Proteomes" id="UP000295681"/>
    </source>
</evidence>